<dbReference type="Proteomes" id="UP000095751">
    <property type="component" value="Unassembled WGS sequence"/>
</dbReference>
<dbReference type="AlphaFoldDB" id="A0A1E7EWJ7"/>
<dbReference type="EMBL" id="KV784372">
    <property type="protein sequence ID" value="OEU10341.1"/>
    <property type="molecule type" value="Genomic_DNA"/>
</dbReference>
<protein>
    <submittedName>
        <fullName evidence="2">Uncharacterized protein</fullName>
    </submittedName>
</protein>
<dbReference type="InParanoid" id="A0A1E7EWJ7"/>
<reference evidence="2 3" key="1">
    <citation type="submission" date="2016-09" db="EMBL/GenBank/DDBJ databases">
        <title>Extensive genetic diversity and differential bi-allelic expression allows diatom success in the polar Southern Ocean.</title>
        <authorList>
            <consortium name="DOE Joint Genome Institute"/>
            <person name="Mock T."/>
            <person name="Otillar R.P."/>
            <person name="Strauss J."/>
            <person name="Dupont C."/>
            <person name="Frickenhaus S."/>
            <person name="Maumus F."/>
            <person name="Mcmullan M."/>
            <person name="Sanges R."/>
            <person name="Schmutz J."/>
            <person name="Toseland A."/>
            <person name="Valas R."/>
            <person name="Veluchamy A."/>
            <person name="Ward B.J."/>
            <person name="Allen A."/>
            <person name="Barry K."/>
            <person name="Falciatore A."/>
            <person name="Ferrante M."/>
            <person name="Fortunato A.E."/>
            <person name="Gloeckner G."/>
            <person name="Gruber A."/>
            <person name="Hipkin R."/>
            <person name="Janech M."/>
            <person name="Kroth P."/>
            <person name="Leese F."/>
            <person name="Lindquist E."/>
            <person name="Lyon B.R."/>
            <person name="Martin J."/>
            <person name="Mayer C."/>
            <person name="Parker M."/>
            <person name="Quesneville H."/>
            <person name="Raymond J."/>
            <person name="Uhlig C."/>
            <person name="Valentin K.U."/>
            <person name="Worden A.Z."/>
            <person name="Armbrust E.V."/>
            <person name="Bowler C."/>
            <person name="Green B."/>
            <person name="Moulton V."/>
            <person name="Van Oosterhout C."/>
            <person name="Grigoriev I."/>
        </authorList>
    </citation>
    <scope>NUCLEOTIDE SEQUENCE [LARGE SCALE GENOMIC DNA]</scope>
    <source>
        <strain evidence="2 3">CCMP1102</strain>
    </source>
</reference>
<evidence type="ECO:0000313" key="2">
    <source>
        <dbReference type="EMBL" id="OEU10341.1"/>
    </source>
</evidence>
<gene>
    <name evidence="2" type="ORF">FRACYDRAFT_247362</name>
</gene>
<evidence type="ECO:0000256" key="1">
    <source>
        <dbReference type="SAM" id="MobiDB-lite"/>
    </source>
</evidence>
<keyword evidence="3" id="KW-1185">Reference proteome</keyword>
<sequence length="281" mass="31471">MSQLEHMQNPVSTQYITRQQEGGDEYWRQDDGGGTQAPLPNNDEAAEVVTDTTESTMAEGEFVLAELRAELLAEIATDTNTESTMAEDNNQPRTEDYTNNDHIGNFVLPTSPADPGFANSEDNTLVLGDSSEIYDMEIDDDGNPKKTVYKPILFPSGASLRDLCTLKINALQTSLFCHCITFHIHQIPLLKSYKLEHHQRVYQCMCGEYRLKMKSVDAKIRGNLRDFTLDLTYGKQLKSTENNFARDGAYEPEAPMVSALGGLVYFMSICEKIHVKFCFGA</sequence>
<organism evidence="2 3">
    <name type="scientific">Fragilariopsis cylindrus CCMP1102</name>
    <dbReference type="NCBI Taxonomy" id="635003"/>
    <lineage>
        <taxon>Eukaryota</taxon>
        <taxon>Sar</taxon>
        <taxon>Stramenopiles</taxon>
        <taxon>Ochrophyta</taxon>
        <taxon>Bacillariophyta</taxon>
        <taxon>Bacillariophyceae</taxon>
        <taxon>Bacillariophycidae</taxon>
        <taxon>Bacillariales</taxon>
        <taxon>Bacillariaceae</taxon>
        <taxon>Fragilariopsis</taxon>
    </lineage>
</organism>
<proteinExistence type="predicted"/>
<feature type="region of interest" description="Disordered" evidence="1">
    <location>
        <begin position="76"/>
        <end position="98"/>
    </location>
</feature>
<name>A0A1E7EWJ7_9STRA</name>
<evidence type="ECO:0000313" key="3">
    <source>
        <dbReference type="Proteomes" id="UP000095751"/>
    </source>
</evidence>
<feature type="compositionally biased region" description="Polar residues" evidence="1">
    <location>
        <begin position="77"/>
        <end position="92"/>
    </location>
</feature>
<dbReference type="KEGG" id="fcy:FRACYDRAFT_247362"/>
<accession>A0A1E7EWJ7</accession>